<dbReference type="Pfam" id="PF16470">
    <property type="entry name" value="S8_pro-domain"/>
    <property type="match status" value="1"/>
</dbReference>
<keyword evidence="3" id="KW-0720">Serine protease</keyword>
<dbReference type="SUPFAM" id="SSF54897">
    <property type="entry name" value="Protease propeptides/inhibitors"/>
    <property type="match status" value="1"/>
</dbReference>
<dbReference type="Proteomes" id="UP001163046">
    <property type="component" value="Unassembled WGS sequence"/>
</dbReference>
<dbReference type="PANTHER" id="PTHR42884">
    <property type="entry name" value="PROPROTEIN CONVERTASE SUBTILISIN/KEXIN-RELATED"/>
    <property type="match status" value="1"/>
</dbReference>
<evidence type="ECO:0000313" key="7">
    <source>
        <dbReference type="Proteomes" id="UP001163046"/>
    </source>
</evidence>
<evidence type="ECO:0000256" key="2">
    <source>
        <dbReference type="ARBA" id="ARBA00022801"/>
    </source>
</evidence>
<keyword evidence="2" id="KW-0378">Hydrolase</keyword>
<dbReference type="PANTHER" id="PTHR42884:SF23">
    <property type="entry name" value="FURIN-LIKE PROTEASE 2"/>
    <property type="match status" value="1"/>
</dbReference>
<keyword evidence="7" id="KW-1185">Reference proteome</keyword>
<reference evidence="6" key="1">
    <citation type="submission" date="2023-01" db="EMBL/GenBank/DDBJ databases">
        <title>Genome assembly of the deep-sea coral Lophelia pertusa.</title>
        <authorList>
            <person name="Herrera S."/>
            <person name="Cordes E."/>
        </authorList>
    </citation>
    <scope>NUCLEOTIDE SEQUENCE</scope>
    <source>
        <strain evidence="6">USNM1676648</strain>
        <tissue evidence="6">Polyp</tissue>
    </source>
</reference>
<evidence type="ECO:0000313" key="6">
    <source>
        <dbReference type="EMBL" id="KAJ7371842.1"/>
    </source>
</evidence>
<comment type="caution">
    <text evidence="6">The sequence shown here is derived from an EMBL/GenBank/DDBJ whole genome shotgun (WGS) entry which is preliminary data.</text>
</comment>
<keyword evidence="1" id="KW-0645">Protease</keyword>
<dbReference type="GO" id="GO:0000139">
    <property type="term" value="C:Golgi membrane"/>
    <property type="evidence" value="ECO:0007669"/>
    <property type="project" value="TreeGrafter"/>
</dbReference>
<feature type="domain" description="Peptidase S8 pro-domain" evidence="5">
    <location>
        <begin position="38"/>
        <end position="115"/>
    </location>
</feature>
<evidence type="ECO:0000256" key="3">
    <source>
        <dbReference type="ARBA" id="ARBA00022825"/>
    </source>
</evidence>
<name>A0A9W9YYN6_9CNID</name>
<dbReference type="GO" id="GO:0016485">
    <property type="term" value="P:protein processing"/>
    <property type="evidence" value="ECO:0007669"/>
    <property type="project" value="TreeGrafter"/>
</dbReference>
<dbReference type="AlphaFoldDB" id="A0A9W9YYN6"/>
<dbReference type="OrthoDB" id="10464964at2759"/>
<evidence type="ECO:0000256" key="1">
    <source>
        <dbReference type="ARBA" id="ARBA00022670"/>
    </source>
</evidence>
<dbReference type="EMBL" id="MU826842">
    <property type="protein sequence ID" value="KAJ7371842.1"/>
    <property type="molecule type" value="Genomic_DNA"/>
</dbReference>
<dbReference type="Gene3D" id="3.30.70.850">
    <property type="entry name" value="Peptidase S8, pro-domain"/>
    <property type="match status" value="1"/>
</dbReference>
<dbReference type="InterPro" id="IPR038466">
    <property type="entry name" value="S8_pro-domain_sf"/>
</dbReference>
<protein>
    <recommendedName>
        <fullName evidence="5">Peptidase S8 pro-domain domain-containing protein</fullName>
    </recommendedName>
</protein>
<accession>A0A9W9YYN6</accession>
<proteinExistence type="predicted"/>
<sequence>MKSVLTIPVHQHEIVEEEYQSDHVGEFLEDGLPVYTNSWAVELDEDDTNLADEIAKSFDLKHNGRVGSMPRVFEFVHEGTNARVKRRAVERTRQLNDHPRINWAEQQRVLERTKRDYINHYMTEREFERKVREDRYRRIFNDPGWERQWYLVNGDKMMNI</sequence>
<dbReference type="GO" id="GO:0005802">
    <property type="term" value="C:trans-Golgi network"/>
    <property type="evidence" value="ECO:0007669"/>
    <property type="project" value="TreeGrafter"/>
</dbReference>
<organism evidence="6 7">
    <name type="scientific">Desmophyllum pertusum</name>
    <dbReference type="NCBI Taxonomy" id="174260"/>
    <lineage>
        <taxon>Eukaryota</taxon>
        <taxon>Metazoa</taxon>
        <taxon>Cnidaria</taxon>
        <taxon>Anthozoa</taxon>
        <taxon>Hexacorallia</taxon>
        <taxon>Scleractinia</taxon>
        <taxon>Caryophylliina</taxon>
        <taxon>Caryophylliidae</taxon>
        <taxon>Desmophyllum</taxon>
    </lineage>
</organism>
<evidence type="ECO:0000259" key="5">
    <source>
        <dbReference type="Pfam" id="PF16470"/>
    </source>
</evidence>
<evidence type="ECO:0000256" key="4">
    <source>
        <dbReference type="ARBA" id="ARBA00023157"/>
    </source>
</evidence>
<dbReference type="InterPro" id="IPR032815">
    <property type="entry name" value="S8_pro-domain"/>
</dbReference>
<keyword evidence="4" id="KW-1015">Disulfide bond</keyword>
<dbReference type="GO" id="GO:0004252">
    <property type="term" value="F:serine-type endopeptidase activity"/>
    <property type="evidence" value="ECO:0007669"/>
    <property type="project" value="TreeGrafter"/>
</dbReference>
<gene>
    <name evidence="6" type="ORF">OS493_023185</name>
</gene>